<comment type="similarity">
    <text evidence="1 6">Belongs to the type-B carboxylesterase/lipase family.</text>
</comment>
<keyword evidence="6" id="KW-0732">Signal</keyword>
<evidence type="ECO:0000256" key="6">
    <source>
        <dbReference type="RuleBase" id="RU361235"/>
    </source>
</evidence>
<keyword evidence="5" id="KW-0325">Glycoprotein</keyword>
<dbReference type="InterPro" id="IPR029058">
    <property type="entry name" value="AB_hydrolase_fold"/>
</dbReference>
<dbReference type="InterPro" id="IPR002018">
    <property type="entry name" value="CarbesteraseB"/>
</dbReference>
<dbReference type="Gene3D" id="3.40.50.1820">
    <property type="entry name" value="alpha/beta hydrolase"/>
    <property type="match status" value="1"/>
</dbReference>
<keyword evidence="3 6" id="KW-0378">Hydrolase</keyword>
<dbReference type="InterPro" id="IPR019819">
    <property type="entry name" value="Carboxylesterase_B_CS"/>
</dbReference>
<evidence type="ECO:0000259" key="7">
    <source>
        <dbReference type="Pfam" id="PF00135"/>
    </source>
</evidence>
<feature type="signal peptide" evidence="6">
    <location>
        <begin position="1"/>
        <end position="16"/>
    </location>
</feature>
<keyword evidence="4" id="KW-1015">Disulfide bond</keyword>
<dbReference type="EMBL" id="JARQZJ010000095">
    <property type="protein sequence ID" value="KAK9885222.1"/>
    <property type="molecule type" value="Genomic_DNA"/>
</dbReference>
<dbReference type="PROSITE" id="PS00941">
    <property type="entry name" value="CARBOXYLESTERASE_B_2"/>
    <property type="match status" value="1"/>
</dbReference>
<reference evidence="8 9" key="1">
    <citation type="submission" date="2023-03" db="EMBL/GenBank/DDBJ databases">
        <title>Genome insight into feeding habits of ladybird beetles.</title>
        <authorList>
            <person name="Li H.-S."/>
            <person name="Huang Y.-H."/>
            <person name="Pang H."/>
        </authorList>
    </citation>
    <scope>NUCLEOTIDE SEQUENCE [LARGE SCALE GENOMIC DNA]</scope>
    <source>
        <strain evidence="8">SYSU_2023b</strain>
        <tissue evidence="8">Whole body</tissue>
    </source>
</reference>
<evidence type="ECO:0000256" key="5">
    <source>
        <dbReference type="ARBA" id="ARBA00023180"/>
    </source>
</evidence>
<gene>
    <name evidence="8" type="ORF">WA026_010726</name>
</gene>
<proteinExistence type="inferred from homology"/>
<evidence type="ECO:0000313" key="9">
    <source>
        <dbReference type="Proteomes" id="UP001431783"/>
    </source>
</evidence>
<evidence type="ECO:0000313" key="8">
    <source>
        <dbReference type="EMBL" id="KAK9885222.1"/>
    </source>
</evidence>
<dbReference type="PROSITE" id="PS00122">
    <property type="entry name" value="CARBOXYLESTERASE_B_1"/>
    <property type="match status" value="1"/>
</dbReference>
<evidence type="ECO:0000256" key="1">
    <source>
        <dbReference type="ARBA" id="ARBA00005964"/>
    </source>
</evidence>
<evidence type="ECO:0000256" key="4">
    <source>
        <dbReference type="ARBA" id="ARBA00023157"/>
    </source>
</evidence>
<dbReference type="PANTHER" id="PTHR43142:SF1">
    <property type="entry name" value="CARBOXYLIC ESTER HYDROLASE"/>
    <property type="match status" value="1"/>
</dbReference>
<dbReference type="Proteomes" id="UP001431783">
    <property type="component" value="Unassembled WGS sequence"/>
</dbReference>
<keyword evidence="9" id="KW-1185">Reference proteome</keyword>
<dbReference type="GO" id="GO:0052689">
    <property type="term" value="F:carboxylic ester hydrolase activity"/>
    <property type="evidence" value="ECO:0007669"/>
    <property type="project" value="UniProtKB-KW"/>
</dbReference>
<sequence length="562" mass="62655">MLISLLILVVIGSAVADSDAIVETVNGKVRGKSLKTFGKNNFYAFQGIPFAEPPLGDLRFKPPQPPKNWDGVLDSRNAVKNCVQANFDFVPGEGEDCLYLNVYTPEIPTDNKNVSLPVMVYIHGGAFVFGSNSMDHYRPYKIMDTGIVMVAIQYRVGFLGFLSTGDLECPGNNGFKDQQFALKWVQNNIRSFGGDPTRVTISGQSAGATSVGYQMLAAKDKGLFRGVIQASASPLGSCTLQRNPKSNAYLMAKYINPAIDEANTSTKDLMSFFKTLTVSQIKNTTAQIFNASPILASMNSMQGFLFSTTIEPEHDGAFITETAFKLIESGDFNVVPLFTGITSEESRSFVTGSDLENLMIDYDKSTDLIVSPSMHITDLALKRKLGEDVRRLYVGKELFQKNLGPSMTFLSDAAFGRPNIKHAKLQAKYADVYFYEFAYSGELGRKGKNTSYYPGAESVGHSEDLSYVFPEILENISNYSEKDLVTIDRMTLLWTNFVKYLNPTPKASDVLQNVIWPKVTTERFPYLYINETIEVKHDLKQPMTEEYERLFDQYAVRPLDTY</sequence>
<name>A0AAW1UNY8_9CUCU</name>
<accession>A0AAW1UNY8</accession>
<feature type="chain" id="PRO_5043103043" description="Carboxylic ester hydrolase" evidence="6">
    <location>
        <begin position="17"/>
        <end position="562"/>
    </location>
</feature>
<dbReference type="InterPro" id="IPR019826">
    <property type="entry name" value="Carboxylesterase_B_AS"/>
</dbReference>
<dbReference type="EC" id="3.1.1.-" evidence="6"/>
<dbReference type="Pfam" id="PF00135">
    <property type="entry name" value="COesterase"/>
    <property type="match status" value="1"/>
</dbReference>
<organism evidence="8 9">
    <name type="scientific">Henosepilachna vigintioctopunctata</name>
    <dbReference type="NCBI Taxonomy" id="420089"/>
    <lineage>
        <taxon>Eukaryota</taxon>
        <taxon>Metazoa</taxon>
        <taxon>Ecdysozoa</taxon>
        <taxon>Arthropoda</taxon>
        <taxon>Hexapoda</taxon>
        <taxon>Insecta</taxon>
        <taxon>Pterygota</taxon>
        <taxon>Neoptera</taxon>
        <taxon>Endopterygota</taxon>
        <taxon>Coleoptera</taxon>
        <taxon>Polyphaga</taxon>
        <taxon>Cucujiformia</taxon>
        <taxon>Coccinelloidea</taxon>
        <taxon>Coccinellidae</taxon>
        <taxon>Epilachninae</taxon>
        <taxon>Epilachnini</taxon>
        <taxon>Henosepilachna</taxon>
    </lineage>
</organism>
<dbReference type="AlphaFoldDB" id="A0AAW1UNY8"/>
<protein>
    <recommendedName>
        <fullName evidence="6">Carboxylic ester hydrolase</fullName>
        <ecNumber evidence="6">3.1.1.-</ecNumber>
    </recommendedName>
</protein>
<comment type="caution">
    <text evidence="8">The sequence shown here is derived from an EMBL/GenBank/DDBJ whole genome shotgun (WGS) entry which is preliminary data.</text>
</comment>
<keyword evidence="2" id="KW-0719">Serine esterase</keyword>
<evidence type="ECO:0000256" key="3">
    <source>
        <dbReference type="ARBA" id="ARBA00022801"/>
    </source>
</evidence>
<dbReference type="PANTHER" id="PTHR43142">
    <property type="entry name" value="CARBOXYLIC ESTER HYDROLASE"/>
    <property type="match status" value="1"/>
</dbReference>
<evidence type="ECO:0000256" key="2">
    <source>
        <dbReference type="ARBA" id="ARBA00022487"/>
    </source>
</evidence>
<dbReference type="SUPFAM" id="SSF53474">
    <property type="entry name" value="alpha/beta-Hydrolases"/>
    <property type="match status" value="1"/>
</dbReference>
<feature type="domain" description="Carboxylesterase type B" evidence="7">
    <location>
        <begin position="19"/>
        <end position="541"/>
    </location>
</feature>